<accession>A0AAW2BP01</accession>
<keyword evidence="4 8" id="KW-1133">Transmembrane helix</keyword>
<evidence type="ECO:0000256" key="6">
    <source>
        <dbReference type="ARBA" id="ARBA00023136"/>
    </source>
</evidence>
<organism evidence="10 11">
    <name type="scientific">Lithocarpus litseifolius</name>
    <dbReference type="NCBI Taxonomy" id="425828"/>
    <lineage>
        <taxon>Eukaryota</taxon>
        <taxon>Viridiplantae</taxon>
        <taxon>Streptophyta</taxon>
        <taxon>Embryophyta</taxon>
        <taxon>Tracheophyta</taxon>
        <taxon>Spermatophyta</taxon>
        <taxon>Magnoliopsida</taxon>
        <taxon>eudicotyledons</taxon>
        <taxon>Gunneridae</taxon>
        <taxon>Pentapetalae</taxon>
        <taxon>rosids</taxon>
        <taxon>fabids</taxon>
        <taxon>Fagales</taxon>
        <taxon>Fagaceae</taxon>
        <taxon>Lithocarpus</taxon>
    </lineage>
</organism>
<evidence type="ECO:0000313" key="11">
    <source>
        <dbReference type="Proteomes" id="UP001459277"/>
    </source>
</evidence>
<keyword evidence="2 8" id="KW-0812">Transmembrane</keyword>
<dbReference type="Pfam" id="PF13962">
    <property type="entry name" value="PGG"/>
    <property type="match status" value="1"/>
</dbReference>
<feature type="region of interest" description="Disordered" evidence="7">
    <location>
        <begin position="1"/>
        <end position="33"/>
    </location>
</feature>
<feature type="transmembrane region" description="Helical" evidence="8">
    <location>
        <begin position="249"/>
        <end position="265"/>
    </location>
</feature>
<evidence type="ECO:0000313" key="10">
    <source>
        <dbReference type="EMBL" id="KAK9987729.1"/>
    </source>
</evidence>
<keyword evidence="3" id="KW-0677">Repeat</keyword>
<gene>
    <name evidence="10" type="ORF">SO802_027968</name>
</gene>
<dbReference type="PANTHER" id="PTHR24186">
    <property type="entry name" value="PROTEIN PHOSPHATASE 1 REGULATORY SUBUNIT"/>
    <property type="match status" value="1"/>
</dbReference>
<evidence type="ECO:0000256" key="4">
    <source>
        <dbReference type="ARBA" id="ARBA00022989"/>
    </source>
</evidence>
<feature type="transmembrane region" description="Helical" evidence="8">
    <location>
        <begin position="144"/>
        <end position="164"/>
    </location>
</feature>
<dbReference type="EMBL" id="JAZDWU010000010">
    <property type="protein sequence ID" value="KAK9987729.1"/>
    <property type="molecule type" value="Genomic_DNA"/>
</dbReference>
<evidence type="ECO:0000259" key="9">
    <source>
        <dbReference type="Pfam" id="PF13962"/>
    </source>
</evidence>
<feature type="compositionally biased region" description="Basic and acidic residues" evidence="7">
    <location>
        <begin position="20"/>
        <end position="33"/>
    </location>
</feature>
<evidence type="ECO:0000256" key="5">
    <source>
        <dbReference type="ARBA" id="ARBA00023043"/>
    </source>
</evidence>
<feature type="domain" description="PGG" evidence="9">
    <location>
        <begin position="36"/>
        <end position="70"/>
    </location>
</feature>
<feature type="transmembrane region" description="Helical" evidence="8">
    <location>
        <begin position="220"/>
        <end position="243"/>
    </location>
</feature>
<evidence type="ECO:0000256" key="2">
    <source>
        <dbReference type="ARBA" id="ARBA00022692"/>
    </source>
</evidence>
<feature type="compositionally biased region" description="Polar residues" evidence="7">
    <location>
        <begin position="1"/>
        <end position="10"/>
    </location>
</feature>
<feature type="transmembrane region" description="Helical" evidence="8">
    <location>
        <begin position="39"/>
        <end position="59"/>
    </location>
</feature>
<dbReference type="PANTHER" id="PTHR24186:SF56">
    <property type="entry name" value="PGG DOMAIN-CONTAINING PROTEIN"/>
    <property type="match status" value="1"/>
</dbReference>
<comment type="subcellular location">
    <subcellularLocation>
        <location evidence="1">Membrane</location>
        <topology evidence="1">Multi-pass membrane protein</topology>
    </subcellularLocation>
</comment>
<feature type="region of interest" description="Disordered" evidence="7">
    <location>
        <begin position="61"/>
        <end position="89"/>
    </location>
</feature>
<dbReference type="InterPro" id="IPR026961">
    <property type="entry name" value="PGG_dom"/>
</dbReference>
<comment type="caution">
    <text evidence="10">The sequence shown here is derived from an EMBL/GenBank/DDBJ whole genome shotgun (WGS) entry which is preliminary data.</text>
</comment>
<evidence type="ECO:0000256" key="8">
    <source>
        <dbReference type="SAM" id="Phobius"/>
    </source>
</evidence>
<reference evidence="10 11" key="1">
    <citation type="submission" date="2024-01" db="EMBL/GenBank/DDBJ databases">
        <title>A telomere-to-telomere, gap-free genome of sweet tea (Lithocarpus litseifolius).</title>
        <authorList>
            <person name="Zhou J."/>
        </authorList>
    </citation>
    <scope>NUCLEOTIDE SEQUENCE [LARGE SCALE GENOMIC DNA]</scope>
    <source>
        <strain evidence="10">Zhou-2022a</strain>
        <tissue evidence="10">Leaf</tissue>
    </source>
</reference>
<feature type="transmembrane region" description="Helical" evidence="8">
    <location>
        <begin position="170"/>
        <end position="189"/>
    </location>
</feature>
<evidence type="ECO:0000256" key="1">
    <source>
        <dbReference type="ARBA" id="ARBA00004141"/>
    </source>
</evidence>
<keyword evidence="6 8" id="KW-0472">Membrane</keyword>
<evidence type="ECO:0000256" key="3">
    <source>
        <dbReference type="ARBA" id="ARBA00022737"/>
    </source>
</evidence>
<proteinExistence type="predicted"/>
<name>A0AAW2BP01_9ROSI</name>
<protein>
    <recommendedName>
        <fullName evidence="9">PGG domain-containing protein</fullName>
    </recommendedName>
</protein>
<dbReference type="AlphaFoldDB" id="A0AAW2BP01"/>
<keyword evidence="5" id="KW-0040">ANK repeat</keyword>
<dbReference type="Proteomes" id="UP001459277">
    <property type="component" value="Unassembled WGS sequence"/>
</dbReference>
<keyword evidence="11" id="KW-1185">Reference proteome</keyword>
<dbReference type="GO" id="GO:0005886">
    <property type="term" value="C:plasma membrane"/>
    <property type="evidence" value="ECO:0007669"/>
    <property type="project" value="TreeGrafter"/>
</dbReference>
<evidence type="ECO:0000256" key="7">
    <source>
        <dbReference type="SAM" id="MobiDB-lite"/>
    </source>
</evidence>
<feature type="transmembrane region" description="Helical" evidence="8">
    <location>
        <begin position="114"/>
        <end position="132"/>
    </location>
</feature>
<sequence>MAQDQPNQSEHILPVNSLRSDADDSKNARARGDKLNEHTINTLLVLATLIASVTFQSGVNPPGGVWQENPPQDLAPSPSPSPSPSPAAAADINTTYINTHKPGKSILANHKNFYGVYIVCNTAAFSASSCMIGSLVEASGQFKVLVRVALFFMGLTYSASVLAVMPNHGPLNPCLFFFALLVPFLFLFARDFWKEIMAAQKVAAPAVSGYLTKWRPPRGVVPLFSLSGFVVDILKLALAFLAGVEIGEAGPLGWWLFLWLGWVLAKREDEREKRVAVPCGWCDVVALWVVLWVEAGGWCCELRLVDCAVGGAVDDAVGCAMVVPWVCDK</sequence>